<dbReference type="CDD" id="cd08204">
    <property type="entry name" value="ArfGap"/>
    <property type="match status" value="1"/>
</dbReference>
<reference evidence="4" key="1">
    <citation type="journal article" date="2017" name="Cell">
        <title>Insights into land plant evolution garnered from the Marchantia polymorpha genome.</title>
        <authorList>
            <person name="Bowman J.L."/>
            <person name="Kohchi T."/>
            <person name="Yamato K.T."/>
            <person name="Jenkins J."/>
            <person name="Shu S."/>
            <person name="Ishizaki K."/>
            <person name="Yamaoka S."/>
            <person name="Nishihama R."/>
            <person name="Nakamura Y."/>
            <person name="Berger F."/>
            <person name="Adam C."/>
            <person name="Aki S.S."/>
            <person name="Althoff F."/>
            <person name="Araki T."/>
            <person name="Arteaga-Vazquez M.A."/>
            <person name="Balasubrmanian S."/>
            <person name="Barry K."/>
            <person name="Bauer D."/>
            <person name="Boehm C.R."/>
            <person name="Briginshaw L."/>
            <person name="Caballero-Perez J."/>
            <person name="Catarino B."/>
            <person name="Chen F."/>
            <person name="Chiyoda S."/>
            <person name="Chovatia M."/>
            <person name="Davies K.M."/>
            <person name="Delmans M."/>
            <person name="Demura T."/>
            <person name="Dierschke T."/>
            <person name="Dolan L."/>
            <person name="Dorantes-Acosta A.E."/>
            <person name="Eklund D.M."/>
            <person name="Florent S.N."/>
            <person name="Flores-Sandoval E."/>
            <person name="Fujiyama A."/>
            <person name="Fukuzawa H."/>
            <person name="Galik B."/>
            <person name="Grimanelli D."/>
            <person name="Grimwood J."/>
            <person name="Grossniklaus U."/>
            <person name="Hamada T."/>
            <person name="Haseloff J."/>
            <person name="Hetherington A.J."/>
            <person name="Higo A."/>
            <person name="Hirakawa Y."/>
            <person name="Hundley H.N."/>
            <person name="Ikeda Y."/>
            <person name="Inoue K."/>
            <person name="Inoue S.I."/>
            <person name="Ishida S."/>
            <person name="Jia Q."/>
            <person name="Kakita M."/>
            <person name="Kanazawa T."/>
            <person name="Kawai Y."/>
            <person name="Kawashima T."/>
            <person name="Kennedy M."/>
            <person name="Kinose K."/>
            <person name="Kinoshita T."/>
            <person name="Kohara Y."/>
            <person name="Koide E."/>
            <person name="Komatsu K."/>
            <person name="Kopischke S."/>
            <person name="Kubo M."/>
            <person name="Kyozuka J."/>
            <person name="Lagercrantz U."/>
            <person name="Lin S.S."/>
            <person name="Lindquist E."/>
            <person name="Lipzen A.M."/>
            <person name="Lu C.W."/>
            <person name="De Luna E."/>
            <person name="Martienssen R.A."/>
            <person name="Minamino N."/>
            <person name="Mizutani M."/>
            <person name="Mizutani M."/>
            <person name="Mochizuki N."/>
            <person name="Monte I."/>
            <person name="Mosher R."/>
            <person name="Nagasaki H."/>
            <person name="Nakagami H."/>
            <person name="Naramoto S."/>
            <person name="Nishitani K."/>
            <person name="Ohtani M."/>
            <person name="Okamoto T."/>
            <person name="Okumura M."/>
            <person name="Phillips J."/>
            <person name="Pollak B."/>
            <person name="Reinders A."/>
            <person name="Rovekamp M."/>
            <person name="Sano R."/>
            <person name="Sawa S."/>
            <person name="Schmid M.W."/>
            <person name="Shirakawa M."/>
            <person name="Solano R."/>
            <person name="Spunde A."/>
            <person name="Suetsugu N."/>
            <person name="Sugano S."/>
            <person name="Sugiyama A."/>
            <person name="Sun R."/>
            <person name="Suzuki Y."/>
            <person name="Takenaka M."/>
            <person name="Takezawa D."/>
            <person name="Tomogane H."/>
            <person name="Tsuzuki M."/>
            <person name="Ueda T."/>
            <person name="Umeda M."/>
            <person name="Ward J.M."/>
            <person name="Watanabe Y."/>
            <person name="Yazaki K."/>
            <person name="Yokoyama R."/>
            <person name="Yoshitake Y."/>
            <person name="Yotsui I."/>
            <person name="Zachgo S."/>
            <person name="Schmutz J."/>
        </authorList>
    </citation>
    <scope>NUCLEOTIDE SEQUENCE [LARGE SCALE GENOMIC DNA]</scope>
    <source>
        <strain evidence="4">Tak-1</strain>
    </source>
</reference>
<dbReference type="AlphaFoldDB" id="A0A2R6XGH4"/>
<dbReference type="Proteomes" id="UP000244005">
    <property type="component" value="Unassembled WGS sequence"/>
</dbReference>
<dbReference type="InterPro" id="IPR037278">
    <property type="entry name" value="ARFGAP/RecO"/>
</dbReference>
<dbReference type="GO" id="GO:0008270">
    <property type="term" value="F:zinc ion binding"/>
    <property type="evidence" value="ECO:0007669"/>
    <property type="project" value="UniProtKB-KW"/>
</dbReference>
<dbReference type="InterPro" id="IPR051718">
    <property type="entry name" value="ARF_GTPase-activating"/>
</dbReference>
<dbReference type="SMART" id="SM00105">
    <property type="entry name" value="ArfGap"/>
    <property type="match status" value="1"/>
</dbReference>
<dbReference type="EMBL" id="KZ772687">
    <property type="protein sequence ID" value="PTQ45210.1"/>
    <property type="molecule type" value="Genomic_DNA"/>
</dbReference>
<dbReference type="PANTHER" id="PTHR45705">
    <property type="entry name" value="FI20236P1"/>
    <property type="match status" value="1"/>
</dbReference>
<evidence type="ECO:0000259" key="2">
    <source>
        <dbReference type="PROSITE" id="PS50115"/>
    </source>
</evidence>
<keyword evidence="1" id="KW-0479">Metal-binding</keyword>
<proteinExistence type="predicted"/>
<evidence type="ECO:0000313" key="4">
    <source>
        <dbReference type="Proteomes" id="UP000244005"/>
    </source>
</evidence>
<dbReference type="Gramene" id="Mp2g07400.2">
    <property type="protein sequence ID" value="Mp2g07400.2.cds1"/>
    <property type="gene ID" value="Mp2g07400"/>
</dbReference>
<dbReference type="SUPFAM" id="SSF57863">
    <property type="entry name" value="ArfGap/RecO-like zinc finger"/>
    <property type="match status" value="1"/>
</dbReference>
<evidence type="ECO:0000256" key="1">
    <source>
        <dbReference type="PROSITE-ProRule" id="PRU00288"/>
    </source>
</evidence>
<dbReference type="PRINTS" id="PR00405">
    <property type="entry name" value="REVINTRACTNG"/>
</dbReference>
<gene>
    <name evidence="3" type="ORF">MARPO_0015s0027</name>
</gene>
<dbReference type="Gene3D" id="1.10.220.150">
    <property type="entry name" value="Arf GTPase activating protein"/>
    <property type="match status" value="1"/>
</dbReference>
<keyword evidence="4" id="KW-1185">Reference proteome</keyword>
<name>A0A2R6XGH4_MARPO</name>
<dbReference type="InterPro" id="IPR001164">
    <property type="entry name" value="ArfGAP_dom"/>
</dbReference>
<dbReference type="PROSITE" id="PS50115">
    <property type="entry name" value="ARFGAP"/>
    <property type="match status" value="1"/>
</dbReference>
<dbReference type="GO" id="GO:0005096">
    <property type="term" value="F:GTPase activator activity"/>
    <property type="evidence" value="ECO:0007669"/>
    <property type="project" value="InterPro"/>
</dbReference>
<feature type="domain" description="Arf-GAP" evidence="2">
    <location>
        <begin position="1"/>
        <end position="80"/>
    </location>
</feature>
<sequence>MDSAVMSAVAQYCADCKASRPRYANITLGIWLCNHCYGIHRNVGAHVTRTKCVGLDSWSTQELHRMKSIGNERAASYWEGIFLPQNLSPPCLLTYFVLQYQLGS</sequence>
<dbReference type="OrthoDB" id="10266696at2759"/>
<dbReference type="PANTHER" id="PTHR45705:SF1">
    <property type="entry name" value="FI20236P1"/>
    <property type="match status" value="1"/>
</dbReference>
<keyword evidence="1" id="KW-0862">Zinc</keyword>
<protein>
    <recommendedName>
        <fullName evidence="2">Arf-GAP domain-containing protein</fullName>
    </recommendedName>
</protein>
<dbReference type="Pfam" id="PF01412">
    <property type="entry name" value="ArfGap"/>
    <property type="match status" value="1"/>
</dbReference>
<organism evidence="3 4">
    <name type="scientific">Marchantia polymorpha</name>
    <name type="common">Common liverwort</name>
    <name type="synonym">Marchantia aquatica</name>
    <dbReference type="NCBI Taxonomy" id="3197"/>
    <lineage>
        <taxon>Eukaryota</taxon>
        <taxon>Viridiplantae</taxon>
        <taxon>Streptophyta</taxon>
        <taxon>Embryophyta</taxon>
        <taxon>Marchantiophyta</taxon>
        <taxon>Marchantiopsida</taxon>
        <taxon>Marchantiidae</taxon>
        <taxon>Marchantiales</taxon>
        <taxon>Marchantiaceae</taxon>
        <taxon>Marchantia</taxon>
    </lineage>
</organism>
<keyword evidence="1" id="KW-0863">Zinc-finger</keyword>
<dbReference type="InterPro" id="IPR038508">
    <property type="entry name" value="ArfGAP_dom_sf"/>
</dbReference>
<evidence type="ECO:0000313" key="3">
    <source>
        <dbReference type="EMBL" id="PTQ45210.1"/>
    </source>
</evidence>
<accession>A0A2R6XGH4</accession>